<evidence type="ECO:0000313" key="2">
    <source>
        <dbReference type="Proteomes" id="UP001164746"/>
    </source>
</evidence>
<evidence type="ECO:0000313" key="1">
    <source>
        <dbReference type="EMBL" id="WAR13971.1"/>
    </source>
</evidence>
<reference evidence="1" key="1">
    <citation type="submission" date="2022-11" db="EMBL/GenBank/DDBJ databases">
        <title>Centuries of genome instability and evolution in soft-shell clam transmissible cancer (bioRxiv).</title>
        <authorList>
            <person name="Hart S.F.M."/>
            <person name="Yonemitsu M.A."/>
            <person name="Giersch R.M."/>
            <person name="Beal B.F."/>
            <person name="Arriagada G."/>
            <person name="Davis B.W."/>
            <person name="Ostrander E.A."/>
            <person name="Goff S.P."/>
            <person name="Metzger M.J."/>
        </authorList>
    </citation>
    <scope>NUCLEOTIDE SEQUENCE</scope>
    <source>
        <strain evidence="1">MELC-2E11</strain>
        <tissue evidence="1">Siphon/mantle</tissue>
    </source>
</reference>
<sequence length="102" mass="10972">MQGHGRFCAQKLLPLKNKNDGLPRDSINEVVSGGVCGGRTDWTMAVDRPAAPASIAESKSSLPKHTTLFHPFNGHAGVYGNSQTVVFGDEKGQDIPKKYDGY</sequence>
<proteinExistence type="predicted"/>
<gene>
    <name evidence="1" type="ORF">MAR_004076</name>
</gene>
<dbReference type="Proteomes" id="UP001164746">
    <property type="component" value="Chromosome 9"/>
</dbReference>
<organism evidence="1 2">
    <name type="scientific">Mya arenaria</name>
    <name type="common">Soft-shell clam</name>
    <dbReference type="NCBI Taxonomy" id="6604"/>
    <lineage>
        <taxon>Eukaryota</taxon>
        <taxon>Metazoa</taxon>
        <taxon>Spiralia</taxon>
        <taxon>Lophotrochozoa</taxon>
        <taxon>Mollusca</taxon>
        <taxon>Bivalvia</taxon>
        <taxon>Autobranchia</taxon>
        <taxon>Heteroconchia</taxon>
        <taxon>Euheterodonta</taxon>
        <taxon>Imparidentia</taxon>
        <taxon>Neoheterodontei</taxon>
        <taxon>Myida</taxon>
        <taxon>Myoidea</taxon>
        <taxon>Myidae</taxon>
        <taxon>Mya</taxon>
    </lineage>
</organism>
<name>A0ABY7EZ90_MYAAR</name>
<protein>
    <submittedName>
        <fullName evidence="1">Uncharacterized protein</fullName>
    </submittedName>
</protein>
<dbReference type="EMBL" id="CP111020">
    <property type="protein sequence ID" value="WAR13971.1"/>
    <property type="molecule type" value="Genomic_DNA"/>
</dbReference>
<accession>A0ABY7EZ90</accession>
<keyword evidence="2" id="KW-1185">Reference proteome</keyword>